<organism evidence="2 3">
    <name type="scientific">Paspalum notatum var. saurae</name>
    <dbReference type="NCBI Taxonomy" id="547442"/>
    <lineage>
        <taxon>Eukaryota</taxon>
        <taxon>Viridiplantae</taxon>
        <taxon>Streptophyta</taxon>
        <taxon>Embryophyta</taxon>
        <taxon>Tracheophyta</taxon>
        <taxon>Spermatophyta</taxon>
        <taxon>Magnoliopsida</taxon>
        <taxon>Liliopsida</taxon>
        <taxon>Poales</taxon>
        <taxon>Poaceae</taxon>
        <taxon>PACMAD clade</taxon>
        <taxon>Panicoideae</taxon>
        <taxon>Andropogonodae</taxon>
        <taxon>Paspaleae</taxon>
        <taxon>Paspalinae</taxon>
        <taxon>Paspalum</taxon>
    </lineage>
</organism>
<accession>A0AAQ3X8U6</accession>
<keyword evidence="1" id="KW-0812">Transmembrane</keyword>
<name>A0AAQ3X8U6_PASNO</name>
<keyword evidence="3" id="KW-1185">Reference proteome</keyword>
<evidence type="ECO:0000313" key="3">
    <source>
        <dbReference type="Proteomes" id="UP001341281"/>
    </source>
</evidence>
<evidence type="ECO:0000313" key="2">
    <source>
        <dbReference type="EMBL" id="WVZ89440.1"/>
    </source>
</evidence>
<evidence type="ECO:0000256" key="1">
    <source>
        <dbReference type="SAM" id="Phobius"/>
    </source>
</evidence>
<dbReference type="Proteomes" id="UP001341281">
    <property type="component" value="Chromosome 08"/>
</dbReference>
<feature type="transmembrane region" description="Helical" evidence="1">
    <location>
        <begin position="12"/>
        <end position="31"/>
    </location>
</feature>
<gene>
    <name evidence="2" type="ORF">U9M48_035848</name>
</gene>
<dbReference type="EMBL" id="CP144752">
    <property type="protein sequence ID" value="WVZ89440.1"/>
    <property type="molecule type" value="Genomic_DNA"/>
</dbReference>
<dbReference type="AlphaFoldDB" id="A0AAQ3X8U6"/>
<proteinExistence type="predicted"/>
<keyword evidence="1" id="KW-0472">Membrane</keyword>
<sequence>MTMVGSMSCLGALIPLHYFLLVIYIPLRVYFELYINMVV</sequence>
<keyword evidence="1" id="KW-1133">Transmembrane helix</keyword>
<protein>
    <submittedName>
        <fullName evidence="2">Uncharacterized protein</fullName>
    </submittedName>
</protein>
<reference evidence="2 3" key="1">
    <citation type="submission" date="2024-02" db="EMBL/GenBank/DDBJ databases">
        <title>High-quality chromosome-scale genome assembly of Pensacola bahiagrass (Paspalum notatum Flugge var. saurae).</title>
        <authorList>
            <person name="Vega J.M."/>
            <person name="Podio M."/>
            <person name="Orjuela J."/>
            <person name="Siena L.A."/>
            <person name="Pessino S.C."/>
            <person name="Combes M.C."/>
            <person name="Mariac C."/>
            <person name="Albertini E."/>
            <person name="Pupilli F."/>
            <person name="Ortiz J.P.A."/>
            <person name="Leblanc O."/>
        </authorList>
    </citation>
    <scope>NUCLEOTIDE SEQUENCE [LARGE SCALE GENOMIC DNA]</scope>
    <source>
        <strain evidence="2">R1</strain>
        <tissue evidence="2">Leaf</tissue>
    </source>
</reference>